<reference evidence="1" key="1">
    <citation type="journal article" date="2020" name="Ecol. Evol.">
        <title>Genome structure and content of the rice root-knot nematode (Meloidogyne graminicola).</title>
        <authorList>
            <person name="Phan N.T."/>
            <person name="Danchin E.G.J."/>
            <person name="Klopp C."/>
            <person name="Perfus-Barbeoch L."/>
            <person name="Kozlowski D.K."/>
            <person name="Koutsovoulos G.D."/>
            <person name="Lopez-Roques C."/>
            <person name="Bouchez O."/>
            <person name="Zahm M."/>
            <person name="Besnard G."/>
            <person name="Bellafiore S."/>
        </authorList>
    </citation>
    <scope>NUCLEOTIDE SEQUENCE</scope>
    <source>
        <strain evidence="1">VN-18</strain>
    </source>
</reference>
<evidence type="ECO:0000313" key="1">
    <source>
        <dbReference type="EMBL" id="KAF7639099.1"/>
    </source>
</evidence>
<keyword evidence="2" id="KW-1185">Reference proteome</keyword>
<proteinExistence type="predicted"/>
<protein>
    <submittedName>
        <fullName evidence="1">Uncharacterized protein</fullName>
    </submittedName>
</protein>
<dbReference type="Proteomes" id="UP000605970">
    <property type="component" value="Unassembled WGS sequence"/>
</dbReference>
<comment type="caution">
    <text evidence="1">The sequence shown here is derived from an EMBL/GenBank/DDBJ whole genome shotgun (WGS) entry which is preliminary data.</text>
</comment>
<organism evidence="1 2">
    <name type="scientific">Meloidogyne graminicola</name>
    <dbReference type="NCBI Taxonomy" id="189291"/>
    <lineage>
        <taxon>Eukaryota</taxon>
        <taxon>Metazoa</taxon>
        <taxon>Ecdysozoa</taxon>
        <taxon>Nematoda</taxon>
        <taxon>Chromadorea</taxon>
        <taxon>Rhabditida</taxon>
        <taxon>Tylenchina</taxon>
        <taxon>Tylenchomorpha</taxon>
        <taxon>Tylenchoidea</taxon>
        <taxon>Meloidogynidae</taxon>
        <taxon>Meloidogyninae</taxon>
        <taxon>Meloidogyne</taxon>
    </lineage>
</organism>
<sequence length="69" mass="8540">MIFLFHLNGKLKKYTRSRLYIFKFYSTTIKINNIHFSICITLIFPLRDHHHHHYCKDLKKCKHPFHIEI</sequence>
<evidence type="ECO:0000313" key="2">
    <source>
        <dbReference type="Proteomes" id="UP000605970"/>
    </source>
</evidence>
<gene>
    <name evidence="1" type="ORF">Mgra_00001331</name>
</gene>
<dbReference type="EMBL" id="JABEBT010000007">
    <property type="protein sequence ID" value="KAF7639099.1"/>
    <property type="molecule type" value="Genomic_DNA"/>
</dbReference>
<accession>A0A8T0A1B7</accession>
<name>A0A8T0A1B7_9BILA</name>
<dbReference type="AlphaFoldDB" id="A0A8T0A1B7"/>